<evidence type="ECO:0000256" key="1">
    <source>
        <dbReference type="SAM" id="MobiDB-lite"/>
    </source>
</evidence>
<organism evidence="2 3">
    <name type="scientific">Actinokineospora iranica</name>
    <dbReference type="NCBI Taxonomy" id="1271860"/>
    <lineage>
        <taxon>Bacteria</taxon>
        <taxon>Bacillati</taxon>
        <taxon>Actinomycetota</taxon>
        <taxon>Actinomycetes</taxon>
        <taxon>Pseudonocardiales</taxon>
        <taxon>Pseudonocardiaceae</taxon>
        <taxon>Actinokineospora</taxon>
    </lineage>
</organism>
<gene>
    <name evidence="2" type="ORF">SAMN05216174_101945</name>
</gene>
<proteinExistence type="predicted"/>
<reference evidence="3" key="1">
    <citation type="submission" date="2016-10" db="EMBL/GenBank/DDBJ databases">
        <authorList>
            <person name="Varghese N."/>
            <person name="Submissions S."/>
        </authorList>
    </citation>
    <scope>NUCLEOTIDE SEQUENCE [LARGE SCALE GENOMIC DNA]</scope>
    <source>
        <strain evidence="3">IBRC-M 10403</strain>
    </source>
</reference>
<dbReference type="AlphaFoldDB" id="A0A1G6KJ32"/>
<evidence type="ECO:0000313" key="2">
    <source>
        <dbReference type="EMBL" id="SDC31089.1"/>
    </source>
</evidence>
<feature type="compositionally biased region" description="Basic and acidic residues" evidence="1">
    <location>
        <begin position="88"/>
        <end position="108"/>
    </location>
</feature>
<dbReference type="STRING" id="1271860.SAMN05216174_101945"/>
<evidence type="ECO:0000313" key="3">
    <source>
        <dbReference type="Proteomes" id="UP000199501"/>
    </source>
</evidence>
<dbReference type="Proteomes" id="UP000199501">
    <property type="component" value="Unassembled WGS sequence"/>
</dbReference>
<keyword evidence="3" id="KW-1185">Reference proteome</keyword>
<name>A0A1G6KJ32_9PSEU</name>
<protein>
    <submittedName>
        <fullName evidence="2">Uncharacterized protein</fullName>
    </submittedName>
</protein>
<dbReference type="EMBL" id="FMZZ01000001">
    <property type="protein sequence ID" value="SDC31089.1"/>
    <property type="molecule type" value="Genomic_DNA"/>
</dbReference>
<accession>A0A1G6KJ32</accession>
<feature type="region of interest" description="Disordered" evidence="1">
    <location>
        <begin position="78"/>
        <end position="108"/>
    </location>
</feature>
<sequence length="108" mass="11686">MSAMSIYGHRAMAHWKRARAAESALVEDPTGFVTRLGQEIGAEVERRRHNLEMATGAGQSEGFLVDLAALNSKRAQALRTETGTEPGAGRRDVGTGFEKSEVREGSLE</sequence>